<dbReference type="GO" id="GO:0003855">
    <property type="term" value="F:3-dehydroquinate dehydratase activity"/>
    <property type="evidence" value="ECO:0007669"/>
    <property type="project" value="UniProtKB-UniRule"/>
</dbReference>
<dbReference type="EMBL" id="AYYY01000025">
    <property type="protein sequence ID" value="KRM61688.1"/>
    <property type="molecule type" value="Genomic_DNA"/>
</dbReference>
<dbReference type="NCBIfam" id="TIGR01093">
    <property type="entry name" value="aroD"/>
    <property type="match status" value="1"/>
</dbReference>
<evidence type="ECO:0000256" key="3">
    <source>
        <dbReference type="ARBA" id="ARBA00023239"/>
    </source>
</evidence>
<organism evidence="6 7">
    <name type="scientific">Paucilactobacillus vaccinostercus DSM 20634</name>
    <dbReference type="NCBI Taxonomy" id="1423813"/>
    <lineage>
        <taxon>Bacteria</taxon>
        <taxon>Bacillati</taxon>
        <taxon>Bacillota</taxon>
        <taxon>Bacilli</taxon>
        <taxon>Lactobacillales</taxon>
        <taxon>Lactobacillaceae</taxon>
        <taxon>Paucilactobacillus</taxon>
    </lineage>
</organism>
<keyword evidence="2 5" id="KW-0057">Aromatic amino acid biosynthesis</keyword>
<gene>
    <name evidence="5" type="primary">aroD</name>
    <name evidence="6" type="ORF">FC26_GL001767</name>
</gene>
<feature type="binding site" evidence="5">
    <location>
        <begin position="51"/>
        <end position="53"/>
    </location>
    <ligand>
        <name>3-dehydroquinate</name>
        <dbReference type="ChEBI" id="CHEBI:32364"/>
    </ligand>
</feature>
<feature type="binding site" evidence="5">
    <location>
        <position position="87"/>
    </location>
    <ligand>
        <name>3-dehydroquinate</name>
        <dbReference type="ChEBI" id="CHEBI:32364"/>
    </ligand>
</feature>
<dbReference type="GO" id="GO:0009073">
    <property type="term" value="P:aromatic amino acid family biosynthetic process"/>
    <property type="evidence" value="ECO:0007669"/>
    <property type="project" value="UniProtKB-KW"/>
</dbReference>
<dbReference type="Proteomes" id="UP000051733">
    <property type="component" value="Unassembled WGS sequence"/>
</dbReference>
<dbReference type="PANTHER" id="PTHR43699:SF1">
    <property type="entry name" value="3-DEHYDROQUINATE DEHYDRATASE"/>
    <property type="match status" value="1"/>
</dbReference>
<feature type="binding site" evidence="5">
    <location>
        <position position="217"/>
    </location>
    <ligand>
        <name>3-dehydroquinate</name>
        <dbReference type="ChEBI" id="CHEBI:32364"/>
    </ligand>
</feature>
<comment type="similarity">
    <text evidence="5">Belongs to the type-I 3-dehydroquinase family.</text>
</comment>
<dbReference type="PATRIC" id="fig|1423813.3.peg.1793"/>
<comment type="caution">
    <text evidence="5">Lacks conserved residue(s) required for the propagation of feature annotation.</text>
</comment>
<comment type="subunit">
    <text evidence="5">Homodimer.</text>
</comment>
<dbReference type="HAMAP" id="MF_00214">
    <property type="entry name" value="AroD"/>
    <property type="match status" value="1"/>
</dbReference>
<evidence type="ECO:0000256" key="4">
    <source>
        <dbReference type="ARBA" id="ARBA00023270"/>
    </source>
</evidence>
<dbReference type="SUPFAM" id="SSF51569">
    <property type="entry name" value="Aldolase"/>
    <property type="match status" value="1"/>
</dbReference>
<dbReference type="PANTHER" id="PTHR43699">
    <property type="entry name" value="3-DEHYDROQUINATE DEHYDRATASE"/>
    <property type="match status" value="1"/>
</dbReference>
<dbReference type="UniPathway" id="UPA00053">
    <property type="reaction ID" value="UER00086"/>
</dbReference>
<reference evidence="6 7" key="1">
    <citation type="journal article" date="2015" name="Genome Announc.">
        <title>Expanding the biotechnology potential of lactobacilli through comparative genomics of 213 strains and associated genera.</title>
        <authorList>
            <person name="Sun Z."/>
            <person name="Harris H.M."/>
            <person name="McCann A."/>
            <person name="Guo C."/>
            <person name="Argimon S."/>
            <person name="Zhang W."/>
            <person name="Yang X."/>
            <person name="Jeffery I.B."/>
            <person name="Cooney J.C."/>
            <person name="Kagawa T.F."/>
            <person name="Liu W."/>
            <person name="Song Y."/>
            <person name="Salvetti E."/>
            <person name="Wrobel A."/>
            <person name="Rasinkangas P."/>
            <person name="Parkhill J."/>
            <person name="Rea M.C."/>
            <person name="O'Sullivan O."/>
            <person name="Ritari J."/>
            <person name="Douillard F.P."/>
            <person name="Paul Ross R."/>
            <person name="Yang R."/>
            <person name="Briner A.E."/>
            <person name="Felis G.E."/>
            <person name="de Vos W.M."/>
            <person name="Barrangou R."/>
            <person name="Klaenhammer T.R."/>
            <person name="Caufield P.W."/>
            <person name="Cui Y."/>
            <person name="Zhang H."/>
            <person name="O'Toole P.W."/>
        </authorList>
    </citation>
    <scope>NUCLEOTIDE SEQUENCE [LARGE SCALE GENOMIC DNA]</scope>
    <source>
        <strain evidence="6 7">DSM 20634</strain>
    </source>
</reference>
<keyword evidence="3 5" id="KW-0456">Lyase</keyword>
<keyword evidence="4 5" id="KW-0704">Schiff base</keyword>
<protein>
    <recommendedName>
        <fullName evidence="5">3-dehydroquinate dehydratase</fullName>
        <shortName evidence="5">3-dehydroquinase</shortName>
        <ecNumber evidence="5">4.2.1.10</ecNumber>
    </recommendedName>
    <alternativeName>
        <fullName evidence="5">Type I DHQase</fullName>
    </alternativeName>
    <alternativeName>
        <fullName evidence="5">Type I dehydroquinase</fullName>
        <shortName evidence="5">DHQ1</shortName>
    </alternativeName>
</protein>
<comment type="catalytic activity">
    <reaction evidence="1 5">
        <text>3-dehydroquinate = 3-dehydroshikimate + H2O</text>
        <dbReference type="Rhea" id="RHEA:21096"/>
        <dbReference type="ChEBI" id="CHEBI:15377"/>
        <dbReference type="ChEBI" id="CHEBI:16630"/>
        <dbReference type="ChEBI" id="CHEBI:32364"/>
        <dbReference type="EC" id="4.2.1.10"/>
    </reaction>
</comment>
<dbReference type="AlphaFoldDB" id="A0A0R2A3D6"/>
<dbReference type="FunFam" id="3.20.20.70:FF:000047">
    <property type="entry name" value="3-dehydroquinate dehydratase"/>
    <property type="match status" value="1"/>
</dbReference>
<comment type="function">
    <text evidence="5">Involved in the third step of the chorismate pathway, which leads to the biosynthesis of aromatic amino acids. Catalyzes the cis-dehydration of 3-dehydroquinate (DHQ) and introduces the first double bond of the aromatic ring to yield 3-dehydroshikimate.</text>
</comment>
<dbReference type="OrthoDB" id="9813659at2"/>
<evidence type="ECO:0000256" key="2">
    <source>
        <dbReference type="ARBA" id="ARBA00023141"/>
    </source>
</evidence>
<proteinExistence type="inferred from homology"/>
<keyword evidence="5" id="KW-0028">Amino-acid biosynthesis</keyword>
<dbReference type="EC" id="4.2.1.10" evidence="5"/>
<feature type="active site" description="Schiff-base intermediate with substrate" evidence="5">
    <location>
        <position position="175"/>
    </location>
</feature>
<dbReference type="GO" id="GO:0009423">
    <property type="term" value="P:chorismate biosynthetic process"/>
    <property type="evidence" value="ECO:0007669"/>
    <property type="project" value="UniProtKB-UniRule"/>
</dbReference>
<sequence>MPTNPKTITIGTLTLGPQAGQKVIAPIVARTYDDVLTQAHQIVASAADMLEWRLDYLTDLTDTEQLIATAKTLRTITGQIPIIATNRTSTEGGQRDYQGPDYQESYTALITHKLVDAIDIEFSQDDATYDALHQLASDHHVTTILSHHDFAETPEKDNLIFLFAQMAKKAPSIVKVAVTPHAREDVMALMDATLAADHQIEPPIIAMSMGRLGRISRLAGDTFGSIATFGTVGAASAPGQASVAEIKATLTTLAQQ</sequence>
<dbReference type="InterPro" id="IPR050146">
    <property type="entry name" value="Type-I_3-dehydroquinase"/>
</dbReference>
<dbReference type="STRING" id="1423813.FC26_GL001767"/>
<evidence type="ECO:0000256" key="1">
    <source>
        <dbReference type="ARBA" id="ARBA00001864"/>
    </source>
</evidence>
<dbReference type="InterPro" id="IPR013785">
    <property type="entry name" value="Aldolase_TIM"/>
</dbReference>
<dbReference type="CDD" id="cd00502">
    <property type="entry name" value="DHQase_I"/>
    <property type="match status" value="1"/>
</dbReference>
<name>A0A0R2A3D6_9LACO</name>
<comment type="caution">
    <text evidence="6">The sequence shown here is derived from an EMBL/GenBank/DDBJ whole genome shotgun (WGS) entry which is preliminary data.</text>
</comment>
<keyword evidence="7" id="KW-1185">Reference proteome</keyword>
<evidence type="ECO:0000256" key="5">
    <source>
        <dbReference type="HAMAP-Rule" id="MF_00214"/>
    </source>
</evidence>
<feature type="binding site" evidence="5">
    <location>
        <position position="236"/>
    </location>
    <ligand>
        <name>3-dehydroquinate</name>
        <dbReference type="ChEBI" id="CHEBI:32364"/>
    </ligand>
</feature>
<comment type="pathway">
    <text evidence="5">Metabolic intermediate biosynthesis; chorismate biosynthesis; chorismate from D-erythrose 4-phosphate and phosphoenolpyruvate: step 3/7.</text>
</comment>
<evidence type="ECO:0000313" key="7">
    <source>
        <dbReference type="Proteomes" id="UP000051733"/>
    </source>
</evidence>
<dbReference type="Gene3D" id="3.20.20.70">
    <property type="entry name" value="Aldolase class I"/>
    <property type="match status" value="1"/>
</dbReference>
<dbReference type="InterPro" id="IPR001381">
    <property type="entry name" value="DHquinase_I"/>
</dbReference>
<feature type="binding site" evidence="5">
    <location>
        <position position="240"/>
    </location>
    <ligand>
        <name>3-dehydroquinate</name>
        <dbReference type="ChEBI" id="CHEBI:32364"/>
    </ligand>
</feature>
<dbReference type="GO" id="GO:0008652">
    <property type="term" value="P:amino acid biosynthetic process"/>
    <property type="evidence" value="ECO:0007669"/>
    <property type="project" value="UniProtKB-KW"/>
</dbReference>
<evidence type="ECO:0000313" key="6">
    <source>
        <dbReference type="EMBL" id="KRM61688.1"/>
    </source>
</evidence>
<dbReference type="Pfam" id="PF01487">
    <property type="entry name" value="DHquinase_I"/>
    <property type="match status" value="1"/>
</dbReference>
<accession>A0A0R2A3D6</accession>
<dbReference type="RefSeq" id="WP_057779052.1">
    <property type="nucleotide sequence ID" value="NZ_AYYY01000025.1"/>
</dbReference>
<dbReference type="GO" id="GO:0046279">
    <property type="term" value="P:3,4-dihydroxybenzoate biosynthetic process"/>
    <property type="evidence" value="ECO:0007669"/>
    <property type="project" value="TreeGrafter"/>
</dbReference>
<feature type="active site" description="Proton donor/acceptor" evidence="5">
    <location>
        <position position="148"/>
    </location>
</feature>